<evidence type="ECO:0000256" key="2">
    <source>
        <dbReference type="ARBA" id="ARBA00022737"/>
    </source>
</evidence>
<keyword evidence="1 5" id="KW-0732">Signal</keyword>
<evidence type="ECO:0000313" key="7">
    <source>
        <dbReference type="Proteomes" id="UP000548476"/>
    </source>
</evidence>
<evidence type="ECO:0000256" key="5">
    <source>
        <dbReference type="SAM" id="SignalP"/>
    </source>
</evidence>
<keyword evidence="2" id="KW-0677">Repeat</keyword>
<keyword evidence="3" id="KW-0325">Glycoprotein</keyword>
<evidence type="ECO:0000256" key="3">
    <source>
        <dbReference type="ARBA" id="ARBA00023180"/>
    </source>
</evidence>
<dbReference type="Proteomes" id="UP000548476">
    <property type="component" value="Unassembled WGS sequence"/>
</dbReference>
<organism evidence="6 7">
    <name type="scientific">Phytomonospora endophytica</name>
    <dbReference type="NCBI Taxonomy" id="714109"/>
    <lineage>
        <taxon>Bacteria</taxon>
        <taxon>Bacillati</taxon>
        <taxon>Actinomycetota</taxon>
        <taxon>Actinomycetes</taxon>
        <taxon>Micromonosporales</taxon>
        <taxon>Micromonosporaceae</taxon>
        <taxon>Phytomonospora</taxon>
    </lineage>
</organism>
<keyword evidence="7" id="KW-1185">Reference proteome</keyword>
<dbReference type="InterPro" id="IPR013519">
    <property type="entry name" value="Int_alpha_beta-p"/>
</dbReference>
<dbReference type="SUPFAM" id="SSF69318">
    <property type="entry name" value="Integrin alpha N-terminal domain"/>
    <property type="match status" value="2"/>
</dbReference>
<gene>
    <name evidence="6" type="ORF">HNR73_005496</name>
</gene>
<accession>A0A841FV68</accession>
<dbReference type="Pfam" id="PF01839">
    <property type="entry name" value="FG-GAP"/>
    <property type="match status" value="1"/>
</dbReference>
<dbReference type="AlphaFoldDB" id="A0A841FV68"/>
<evidence type="ECO:0000256" key="4">
    <source>
        <dbReference type="SAM" id="MobiDB-lite"/>
    </source>
</evidence>
<evidence type="ECO:0000256" key="1">
    <source>
        <dbReference type="ARBA" id="ARBA00022729"/>
    </source>
</evidence>
<evidence type="ECO:0000313" key="6">
    <source>
        <dbReference type="EMBL" id="MBB6037618.1"/>
    </source>
</evidence>
<feature type="chain" id="PRO_5032674407" evidence="5">
    <location>
        <begin position="28"/>
        <end position="462"/>
    </location>
</feature>
<dbReference type="PROSITE" id="PS51470">
    <property type="entry name" value="FG_GAP"/>
    <property type="match status" value="1"/>
</dbReference>
<dbReference type="InterPro" id="IPR028994">
    <property type="entry name" value="Integrin_alpha_N"/>
</dbReference>
<dbReference type="InterPro" id="IPR013517">
    <property type="entry name" value="FG-GAP"/>
</dbReference>
<dbReference type="Gene3D" id="2.130.10.130">
    <property type="entry name" value="Integrin alpha, N-terminal"/>
    <property type="match status" value="2"/>
</dbReference>
<feature type="signal peptide" evidence="5">
    <location>
        <begin position="1"/>
        <end position="27"/>
    </location>
</feature>
<protein>
    <submittedName>
        <fullName evidence="6">Uncharacterized protein</fullName>
    </submittedName>
</protein>
<dbReference type="RefSeq" id="WP_184790438.1">
    <property type="nucleotide sequence ID" value="NZ_BONT01000054.1"/>
</dbReference>
<feature type="region of interest" description="Disordered" evidence="4">
    <location>
        <begin position="76"/>
        <end position="99"/>
    </location>
</feature>
<sequence length="462" mass="46911">MKRNASALAVGVLATGALLLPAAPAAAGQFHGVDVVDDFDCDGVRDEVVLGGFYDVGSAERAGVILVRSGSGDRLTISQNSPGVPGTAETDDGFGSSYAGTDLDGDGCDELIVGAPGEDKAAGMITIIKGSPAGLVLSRSTAFTQNTPGVPGTSERDDDFGAVIVAGELGSGQPYLLVGSPGEAVGSKANAGSVYYLRGGVWRAFNQDSPGVAGTAESWDRFGATLAASDRHIVVGAPGETLSGRFDAGQVHVFDHKIAQGVPHPIASISQDSAGVSGTAESGDGFGLDVSVISYRPSASAPIGALVAVGSPGEALGSDYETGMAHVLAVTPTGKVTEVSDINQDTSGVADSTQAWDRFGTSLVLAVNGSDVTATPSTALLVVGVPMEELSGDTTGAFHLFLNLKSPGDRDVWLPNATDGLYDGYWNLTATTTSLITGEQDGSPSREFTWTELLGGELSWPL</sequence>
<name>A0A841FV68_9ACTN</name>
<comment type="caution">
    <text evidence="6">The sequence shown here is derived from an EMBL/GenBank/DDBJ whole genome shotgun (WGS) entry which is preliminary data.</text>
</comment>
<reference evidence="6 7" key="1">
    <citation type="submission" date="2020-08" db="EMBL/GenBank/DDBJ databases">
        <title>Genomic Encyclopedia of Type Strains, Phase IV (KMG-IV): sequencing the most valuable type-strain genomes for metagenomic binning, comparative biology and taxonomic classification.</title>
        <authorList>
            <person name="Goeker M."/>
        </authorList>
    </citation>
    <scope>NUCLEOTIDE SEQUENCE [LARGE SCALE GENOMIC DNA]</scope>
    <source>
        <strain evidence="6 7">YIM 65646</strain>
    </source>
</reference>
<dbReference type="PANTHER" id="PTHR36220:SF1">
    <property type="entry name" value="GAMMA TUBULIN COMPLEX COMPONENT C-TERMINAL DOMAIN-CONTAINING PROTEIN"/>
    <property type="match status" value="1"/>
</dbReference>
<dbReference type="PANTHER" id="PTHR36220">
    <property type="entry name" value="UNNAMED PRODUCT"/>
    <property type="match status" value="1"/>
</dbReference>
<proteinExistence type="predicted"/>
<dbReference type="EMBL" id="JACHGT010000013">
    <property type="protein sequence ID" value="MBB6037618.1"/>
    <property type="molecule type" value="Genomic_DNA"/>
</dbReference>
<dbReference type="SMART" id="SM00191">
    <property type="entry name" value="Int_alpha"/>
    <property type="match status" value="4"/>
</dbReference>